<dbReference type="GO" id="GO:0016874">
    <property type="term" value="F:ligase activity"/>
    <property type="evidence" value="ECO:0007669"/>
    <property type="project" value="UniProtKB-KW"/>
</dbReference>
<dbReference type="FunFam" id="1.10.1200.10:FF:000005">
    <property type="entry name" value="Nonribosomal peptide synthetase 1"/>
    <property type="match status" value="2"/>
</dbReference>
<dbReference type="Gene3D" id="3.30.559.10">
    <property type="entry name" value="Chloramphenicol acetyltransferase-like domain"/>
    <property type="match status" value="5"/>
</dbReference>
<dbReference type="SUPFAM" id="SSF52777">
    <property type="entry name" value="CoA-dependent acyltransferases"/>
    <property type="match status" value="10"/>
</dbReference>
<sequence length="5401" mass="595827">MEATKTNEATQPLMPDVPDAALPSSQELDEVWANNAVVPESITGCVHDLINEVAQSQPDALAVCAWDGDFTYAELSTLSDYVAHNLCEMGNPPSSPVTLLFPKSRWTSVAMLGIIKAGCAAIALDSTHPDARLRSIIKHAQPKAMICCSTTRNRVSLLCDSPILKLDDSLLEIAGTIKQQTRDLPMVSPEDTAYISFTSGTTGEPKGACISHANVRSAVHHQGKALGFNQESRVFDFAPYSFDVAWSNVLHTLCAGGCLCVANEQDMVNNLSAAITAFAATLINITPTVLRTINVVPPTLQTVLLSGEMPYRENVTRWAGRVRLLNTYGPTECTWKCTFSQLNLCEEGRPDIGRGIGFCLWIVNPNDNSQLVPPGTSGELYLEGPMIGQGYLSNEEKTSEAFIDNPAWLLHGSPGVPGRQGRLYRTGDLVKTRSDGSILFLGRKDVSQLKIRGQRIEIGDVEHHARACLNDELTIIADTVLPQGSDTALLALFVQIRNQDTKAVKTVMNNLVRDLEGVLPPFMLPSIYIPVEEIPVAATGKVDRRKLRELGVSLSLEQLLQLQSTILPIQEYHDPTTAMEEQLRELWANVLNIPSTGISTTDSFFRLGGDSVAAMLLVAAAQNANLSITVADVFRIPVLSDLALVIKEGSSSFEGDEITPFSLMNRPLEIQRMREEAASLCNINFTQVEDIYPCTALQQGMLSITARSETNNVARTLFDLPSNIDLSRLEKAWISTVHQASILRTRVVDMTSNGLVQVVVDSPIMLDRYENVTDFIKDSIPMGLGVPLCRAGLISAESPSLVLEMHHSIFDGWSTKLILDAIDAKYHEKAIPSSILPFQSFVEYTEGMDKDISSLYWKTYLDGGSETKTFPSPGYQPGKKLDFNHNVSEMSWKHSETTPSSVIRAALALLLASYTNSNDVRYGATVSGRQATVAGIERIAGPTIATVPVRAKFDWNQTVESWLEQVQRQTVEATEHEQLGLQQIAGLVEDAKLFQLILVVQPAQQANSRENDGLFNRASSVVSSSDQPGSLKIVSRDGEADTVGMYNPYAMMIICQLHESGVELKINFDSGAIADKQVQRMSMQFEHLLRQLCSEECTRMNLCDITVVTKNDLGDIWTWNAARLEPEFESITNSLRRQSEVKPEAVLISAWDQQFTAQQVEVWSVTLAGRLLQEGVLPGSIVILAFEKSAWQAVIMLAALRVGAIVLPMSVPVSKTRALQIVESLQPQLAVASTSSDSSAFHELIPVLSIADLTTQESKVSDVVKSSPYCHLPSDPALLLFTSGSTGTPKTIAWSHSALSTNIQAAIVAFGLTGTSRVFQFAGYDFDVSTVETLATLLAGGCLCIPSEKDRKNRLTNAINGCNANWMCLTPSVSETISPGDLALLQTVVFAGENLEQKTALRWLDTQKTVHNWYGPAEASVATSCLVNDDSWRPDPNILAPVGAVGELCMEGSMLAQYAGAHGAVLNEESFISPSWLLDGHWKTPGRPGPVYRTGDLVAYDSDGRIMYLGRLHDSQRKIRGQRIDLGEIERCIQDFLTGLLETMLVAEIFSPACGDNDTLALFISPADAVDRADPQAYLQSVWPVDAVENYLASILPSYMIPRVYIPLREVPIGPTGKTDRRRLREIGGSFTLAQLAEMQPTRRKARKVTTEDEKILQQMWAQVLGVEPDVIYATDHFLRLGGDSISAMRLVGMANTQGLSLTVADVFDFPELEKMVGKMAGGESHAETQDIPAFSLLPLGMDESHCRSYVAQICSVSQDQVLDVYPCTALQEGLLALGSRRQGRYISRSVLPLQNDIDPARLKIAWEKTIAKLSIMRTRIVDLPGKGLVQVVLDDTPWRSGQNIQQYLQDDEREPMALGTQLCRAAIISRTFIFTIHHCLYDGSSLPMILEELQAQYYDQPGRTVTAVEHFIHHLNQIDTKESDNFWKAQLSRAEFRSFPVLPSSTYEPQASDFMEHPIVLNWPSKGATPSTVLRAAWAILESQYVASNDIIFGVTVSGRQASISGMENCVAPTIATVPIAVSIDWENTVDTFLQGLQRQGLNIMPYEQYGLSNIQRANGDLNAGMFQTLLVVQPIGTGNSLHEDSRLFKARSFASSLSTMGIDPFNVYALMVIFQLTTSGVNIQMSFDPNITDKRQIKQIVCQLETVIRQLCTKSPDRITLNSIQTASELDLELFWSQNAELPPEPGTLVHDKITVCAKTDPEALAVDAWDGQFTYGELDRISTAVAQKLRLHLGVKKGSVVPLCFVKSRYMPLAQVAVWKAGAVTLLQSADMPEQRMDRTFQHFGVEVALASPERLGTISKYARCLTMEQILETPLEEIITPLPALEMDNPASILVSSGSTGEPKHVLWSHRALAANADEPALRLLVTPSSRIFQFSSYDFDVATLETIIGLTHTACLCIPSETQRLDGIAAAINHFGANWAFITPSTARLLRPQDVPGLYTIVMGGENVLQGDVERWKEHCAVRNWYGPAEFPAVTVYPADEPNWSSGVIAHIDSFRCWLVDPQNRDRLVPFGAIGEIVVQGPALASGYAGNTSLTDKHFYHNPKFLSQGAGATHPGRQGSVYRTGDLARYNSEGYMVFLGRKDAQLKVLGQLVVPKEVETLIQQCLDQPGEHTQVIVDAITPPGGGGVILVGFIVTQEDIDQLTSGLSQKLQAVLPRYAVPSWYIAILSVPLTTNGKRDRRRLLEIAASSTPSSQGSTGRLPVTTAEITLAKLWSLTLGTEQETISATDSFLQIGNSIDAMRLVGTARQHGFLLTVAGVMEFPILKDMASLLQNLGDTPDDSIEPFTLLDPCRDQKLARHQAASACNVNETDIEDLFPCTSLQTGLLALTIKSHGDYTGRNVQELGPLIDVHRFKHAWEELVRIVPILRTRIVDLPGQGFVQVVIEEKPAWSSAGGVEEYLSQDRQYPMGLGTPLMRCGLFPCKSTNEMCDGAGPLRWSFALTMHHSIYDGPTSAIIMDTLKRLYYGETPLRLCPLQSFVRYVCSRDKEAAAKFWKTQFEGCEAPQFPRLPSDSYQPTTDSTRTVVIDNVKWRTDGLTPSTIIRGAFSLICGLYTMSSDVVFGTVVMGRKAPIQGTERIAGPTIATVPVRVQAKSDATILQFLQSIRDQEREMVPHEQTGLSNIRQVSAAAEEACRFQTLLVIQPPEQAMDDTGLFVCRPVDQDDATRYHSFSSYALSVVCNLESGRLKVEFCYDSAIIQSEAIQTMTAHLDQVLQSMCAQKLSHTTLGDVNMMPQSHLNEIWKWNANLPAAIGRCMHDLIKEVVQRQPDTVAIFAWDGSLTYAELDRLSTRLAGHLVRMGVKRNMIVPLCFEKSLYAMLAILGVIKAGGATLLLDPSLPDSRLDGILQQVNPTVLLSSTSQEQRCSRWVARPVVLGKGSTYFEEDGLMAESQNLPSVSPDDLLYTVFTSGSTGTPKGCVMRHQQFASAVVHQQATLEMNQTTRLYDFSSYSFDAVYWSLYHVWNAGGTLCIPSEEERKSDLTESVRRFNTTHIFLTPSTARWIDPQCTPTLRYLFLGGEAVLPEDLARWSLHVNTFEVYGPSECSAITLYRRVPKTTTATVHSIGKGIGVLTWVVDPGNQDRLAPLGTVGELYLEGPLVGQGYFQNEEKTAAAFIENPCWLGQGSADGRVPGRRGRMYKTGDLVKYHPLTGDLAFVGRKDTQVKLRGQRIELADVEHHVMQCLIDRSSSGAAPMVVAEVIEPTATGRPMLAVFVDCDQTQLADLLPSLEAELPIRVPSYMVPATYIAIPSMPVAPSGKTDRRRLREMGSSLTLERLARHNGPATTLPPITPSECHLQTLWVEVLGVPAEKIRAESSFVCLGGDSISAMRLASLARIQGLSLSVHDILTKPRLSEMAQAMSALSSTEPNEMEVVNPFSLLKHPAKQNIILDDFASQCQINASQIEDIFPCTGVQKSLLSMTAKRANSYVARLLLKLRKNVDVSRLMNSWEMVSRASAPLLRSRIVHSPREGLVQGIVDEPLHWDVTQPLQQYLQKYQTRPMGLATPLTRLAIVEDERNQELYCLLTQHHAIYDGYSLNLLVEEVSKAYDGVLGDHTPVSSFQSFIKHVMAVDHDKAKDFWGRQFADFEAIPFPALPHADHQPKADSTVRRSLEAFQWPQRDVTPSTIIRASWAILTARYMDSDDVVFGAMVTGRQAPLKGLDRMVAPLINAVPVRVKLDSQESVDNLLTNIQKQSIDMIAYEQTELLTIRRIDTNTDRGSRFNTLLVVQPASQGQSSEHASGPYEHPRELVSATQDLDDSNPNAIMIICQLTNTNGLHLEFSFDSEVVDATQMERIASQFEHILRQVCAATTQPINHIQTLSGADQAELWEWNSPVPPAIPECVHSLITMAAQKHGDQPAICAWNGHLSYSELDQLSNRLASHLIAFGVGPGTIIPLCFEKSMWHPVAALGVMKSGAACLSMDSTQPESRLQSIVRQVNPRILLASAKTAGLAGNLSDAEIMIIGQDFFDLVAKDILTQPLPTVQPSNVLYVVFTSGSTGTPKGVVTTHQNFASAAVHQAEMLRIHPGTRVFDFVSYSFDVSWSNTLQTLIRGACLCIPSELERRNDIAGAFNRMDSNYSYFTPSVARSLEPSSMPGLKTLAMGGEPIPTTEIARWKQAEAVIGIYGPAECAQALTFTLLRPNGRNNHVGYSYGARTWLVQPGCPDRLAAIGAVGELLIEGPTVSRGYFEDSDKTAAAYIQNPSWLLQGAPDFPGRQGTLYKTGDLLRYNSDGSLDFLGRKDGMVKLRGQRIELTEVEYHIRANLRHPDLCDGLAAEIITPNNSSPILAVFFALSHPEEAESEEDTLSKLTRLIDGLEERLSNCLPQYMIPGAYIPIGKIPMTTTDKTDRRTLRQLGAVQTLEKLAKLQSHGKTHRAPTTVMEQKLQALWSVVLGLDAKIINADSNFLRIGGESISAMRLVAAARSEKLSLTVADIFNAPRLSQLALLVQEITTEESLPLSRPFALLGTNDPKSFLTDFVYPLLDPDPTAGTILDVLPCTDFQTCAILDAFQDPPSRLPHWIFDLPADVNFSRLEWSCRKLVGHYDILRTVFIETHGRFWQIVLKHLNPAYDNFQANNDDDITAFVDSICELDRKRIRTFGSSFIRFMAVRSPSGQHRLIFRISHAQFDGFSWDTVLRSLSSLYCGDNLPSQPDFTQYITYREDKKANAFAYWASRLNHAPSPKWSSVDYSNRLYTTSDRMTVKATIPMPKGRLVEGMSPATLFHAACAMILSRQYKQAHIVFGRLVTGRSMLPSNLQNVVGPSMAEIPINVHIDDHATLPSIALQLQRQLIEDARYETAGMEEIIRNCTDWPDDIKDFGWRTSFQQEDDRNFAFLGAESRISFYEPDLLPRNRPEIYATPRGGKLDLEFEGNRQLISEDDVQRFIHGLKTVMSNV</sequence>
<dbReference type="PROSITE" id="PS00455">
    <property type="entry name" value="AMP_BINDING"/>
    <property type="match status" value="3"/>
</dbReference>
<keyword evidence="7" id="KW-1185">Reference proteome</keyword>
<feature type="domain" description="Carrier" evidence="5">
    <location>
        <begin position="1648"/>
        <end position="1724"/>
    </location>
</feature>
<dbReference type="InterPro" id="IPR010071">
    <property type="entry name" value="AA_adenyl_dom"/>
</dbReference>
<dbReference type="Gene3D" id="3.30.559.30">
    <property type="entry name" value="Nonribosomal peptide synthetase, condensation domain"/>
    <property type="match status" value="5"/>
</dbReference>
<dbReference type="EMBL" id="MLQL01000020">
    <property type="protein sequence ID" value="OQE18786.1"/>
    <property type="molecule type" value="Genomic_DNA"/>
</dbReference>
<dbReference type="InterPro" id="IPR045851">
    <property type="entry name" value="AMP-bd_C_sf"/>
</dbReference>
<dbReference type="PANTHER" id="PTHR45527">
    <property type="entry name" value="NONRIBOSOMAL PEPTIDE SYNTHETASE"/>
    <property type="match status" value="1"/>
</dbReference>
<dbReference type="PROSITE" id="PS50075">
    <property type="entry name" value="CARRIER"/>
    <property type="match status" value="5"/>
</dbReference>
<dbReference type="GO" id="GO:0043041">
    <property type="term" value="P:amino acid activation for nonribosomal peptide biosynthetic process"/>
    <property type="evidence" value="ECO:0007669"/>
    <property type="project" value="TreeGrafter"/>
</dbReference>
<dbReference type="InterPro" id="IPR009081">
    <property type="entry name" value="PP-bd_ACP"/>
</dbReference>
<keyword evidence="1" id="KW-0596">Phosphopantetheine</keyword>
<dbReference type="FunFam" id="3.30.300.30:FF:000015">
    <property type="entry name" value="Nonribosomal peptide synthase SidD"/>
    <property type="match status" value="4"/>
</dbReference>
<comment type="caution">
    <text evidence="6">The sequence shown here is derived from an EMBL/GenBank/DDBJ whole genome shotgun (WGS) entry which is preliminary data.</text>
</comment>
<dbReference type="Gene3D" id="3.30.300.30">
    <property type="match status" value="5"/>
</dbReference>
<evidence type="ECO:0000256" key="4">
    <source>
        <dbReference type="ARBA" id="ARBA00029454"/>
    </source>
</evidence>
<dbReference type="CDD" id="cd19545">
    <property type="entry name" value="FUM14_C_NRPS-like"/>
    <property type="match status" value="4"/>
</dbReference>
<dbReference type="SUPFAM" id="SSF47336">
    <property type="entry name" value="ACP-like"/>
    <property type="match status" value="5"/>
</dbReference>
<dbReference type="Proteomes" id="UP000191342">
    <property type="component" value="Unassembled WGS sequence"/>
</dbReference>
<name>A0A1V6SXU7_9EURO</name>
<evidence type="ECO:0000256" key="3">
    <source>
        <dbReference type="ARBA" id="ARBA00022598"/>
    </source>
</evidence>
<evidence type="ECO:0000256" key="1">
    <source>
        <dbReference type="ARBA" id="ARBA00022450"/>
    </source>
</evidence>
<keyword evidence="2" id="KW-0597">Phosphoprotein</keyword>
<accession>A0A1V6SXU7</accession>
<dbReference type="Pfam" id="PF00550">
    <property type="entry name" value="PP-binding"/>
    <property type="match status" value="4"/>
</dbReference>
<feature type="domain" description="Carrier" evidence="5">
    <location>
        <begin position="3793"/>
        <end position="3869"/>
    </location>
</feature>
<dbReference type="SMART" id="SM00823">
    <property type="entry name" value="PKS_PP"/>
    <property type="match status" value="4"/>
</dbReference>
<dbReference type="NCBIfam" id="TIGR01733">
    <property type="entry name" value="AA-adenyl-dom"/>
    <property type="match status" value="3"/>
</dbReference>
<dbReference type="InterPro" id="IPR023213">
    <property type="entry name" value="CAT-like_dom_sf"/>
</dbReference>
<evidence type="ECO:0000313" key="7">
    <source>
        <dbReference type="Proteomes" id="UP000191342"/>
    </source>
</evidence>
<feature type="domain" description="Carrier" evidence="5">
    <location>
        <begin position="574"/>
        <end position="650"/>
    </location>
</feature>
<dbReference type="STRING" id="254877.A0A1V6SXU7"/>
<dbReference type="InterPro" id="IPR020806">
    <property type="entry name" value="PKS_PP-bd"/>
</dbReference>
<dbReference type="PANTHER" id="PTHR45527:SF3">
    <property type="entry name" value="SIDEROPHORE SYNTHETASE (EUROFUNG)"/>
    <property type="match status" value="1"/>
</dbReference>
<dbReference type="InterPro" id="IPR036736">
    <property type="entry name" value="ACP-like_sf"/>
</dbReference>
<dbReference type="InterPro" id="IPR001242">
    <property type="entry name" value="Condensation_dom"/>
</dbReference>
<feature type="domain" description="Carrier" evidence="5">
    <location>
        <begin position="4882"/>
        <end position="4958"/>
    </location>
</feature>
<dbReference type="SUPFAM" id="SSF56801">
    <property type="entry name" value="Acetyl-CoA synthetase-like"/>
    <property type="match status" value="5"/>
</dbReference>
<evidence type="ECO:0000259" key="5">
    <source>
        <dbReference type="PROSITE" id="PS50075"/>
    </source>
</evidence>
<dbReference type="PROSITE" id="PS00012">
    <property type="entry name" value="PHOSPHOPANTETHEINE"/>
    <property type="match status" value="3"/>
</dbReference>
<evidence type="ECO:0000256" key="2">
    <source>
        <dbReference type="ARBA" id="ARBA00022553"/>
    </source>
</evidence>
<dbReference type="FunFam" id="3.40.50.12780:FF:000014">
    <property type="entry name" value="Nonribosomal peptide synthetase 1"/>
    <property type="match status" value="1"/>
</dbReference>
<evidence type="ECO:0000313" key="6">
    <source>
        <dbReference type="EMBL" id="OQE18786.1"/>
    </source>
</evidence>
<dbReference type="InterPro" id="IPR042099">
    <property type="entry name" value="ANL_N_sf"/>
</dbReference>
<dbReference type="NCBIfam" id="NF003417">
    <property type="entry name" value="PRK04813.1"/>
    <property type="match status" value="5"/>
</dbReference>
<dbReference type="FunFam" id="3.30.559.30:FF:000003">
    <property type="entry name" value="Nonribosomal peptide synthase SidD"/>
    <property type="match status" value="3"/>
</dbReference>
<dbReference type="Gene3D" id="3.40.50.12780">
    <property type="entry name" value="N-terminal domain of ligase-like"/>
    <property type="match status" value="5"/>
</dbReference>
<dbReference type="InterPro" id="IPR020845">
    <property type="entry name" value="AMP-binding_CS"/>
</dbReference>
<proteinExistence type="inferred from homology"/>
<dbReference type="Pfam" id="PF00501">
    <property type="entry name" value="AMP-binding"/>
    <property type="match status" value="5"/>
</dbReference>
<dbReference type="Pfam" id="PF00668">
    <property type="entry name" value="Condensation"/>
    <property type="match status" value="5"/>
</dbReference>
<comment type="similarity">
    <text evidence="4">Belongs to the NRP synthetase family.</text>
</comment>
<dbReference type="GO" id="GO:0044550">
    <property type="term" value="P:secondary metabolite biosynthetic process"/>
    <property type="evidence" value="ECO:0007669"/>
    <property type="project" value="TreeGrafter"/>
</dbReference>
<dbReference type="InterPro" id="IPR006162">
    <property type="entry name" value="Ppantetheine_attach_site"/>
</dbReference>
<feature type="domain" description="Carrier" evidence="5">
    <location>
        <begin position="2706"/>
        <end position="2781"/>
    </location>
</feature>
<protein>
    <recommendedName>
        <fullName evidence="5">Carrier domain-containing protein</fullName>
    </recommendedName>
</protein>
<dbReference type="OrthoDB" id="416786at2759"/>
<gene>
    <name evidence="6" type="ORF">PENFLA_c020G09785</name>
</gene>
<dbReference type="GO" id="GO:0031177">
    <property type="term" value="F:phosphopantetheine binding"/>
    <property type="evidence" value="ECO:0007669"/>
    <property type="project" value="InterPro"/>
</dbReference>
<organism evidence="6 7">
    <name type="scientific">Penicillium flavigenum</name>
    <dbReference type="NCBI Taxonomy" id="254877"/>
    <lineage>
        <taxon>Eukaryota</taxon>
        <taxon>Fungi</taxon>
        <taxon>Dikarya</taxon>
        <taxon>Ascomycota</taxon>
        <taxon>Pezizomycotina</taxon>
        <taxon>Eurotiomycetes</taxon>
        <taxon>Eurotiomycetidae</taxon>
        <taxon>Eurotiales</taxon>
        <taxon>Aspergillaceae</taxon>
        <taxon>Penicillium</taxon>
    </lineage>
</organism>
<reference evidence="7" key="1">
    <citation type="journal article" date="2017" name="Nat. Microbiol.">
        <title>Global analysis of biosynthetic gene clusters reveals vast potential of secondary metabolite production in Penicillium species.</title>
        <authorList>
            <person name="Nielsen J.C."/>
            <person name="Grijseels S."/>
            <person name="Prigent S."/>
            <person name="Ji B."/>
            <person name="Dainat J."/>
            <person name="Nielsen K.F."/>
            <person name="Frisvad J.C."/>
            <person name="Workman M."/>
            <person name="Nielsen J."/>
        </authorList>
    </citation>
    <scope>NUCLEOTIDE SEQUENCE [LARGE SCALE GENOMIC DNA]</scope>
    <source>
        <strain evidence="7">IBT 14082</strain>
    </source>
</reference>
<dbReference type="CDD" id="cd05918">
    <property type="entry name" value="A_NRPS_SidN3_like"/>
    <property type="match status" value="5"/>
</dbReference>
<dbReference type="GO" id="GO:0005737">
    <property type="term" value="C:cytoplasm"/>
    <property type="evidence" value="ECO:0007669"/>
    <property type="project" value="TreeGrafter"/>
</dbReference>
<dbReference type="InterPro" id="IPR000873">
    <property type="entry name" value="AMP-dep_synth/lig_dom"/>
</dbReference>
<keyword evidence="3" id="KW-0436">Ligase</keyword>
<dbReference type="Gene3D" id="1.10.1200.10">
    <property type="entry name" value="ACP-like"/>
    <property type="match status" value="5"/>
</dbReference>